<dbReference type="GO" id="GO:0000408">
    <property type="term" value="C:EKC/KEOPS complex"/>
    <property type="evidence" value="ECO:0007669"/>
    <property type="project" value="TreeGrafter"/>
</dbReference>
<comment type="similarity">
    <text evidence="2 8">Belongs to the CGI121/TPRKB family.</text>
</comment>
<comment type="subcellular location">
    <subcellularLocation>
        <location evidence="1">Nucleus</location>
    </subcellularLocation>
</comment>
<evidence type="ECO:0000256" key="2">
    <source>
        <dbReference type="ARBA" id="ARBA00005546"/>
    </source>
</evidence>
<evidence type="ECO:0000256" key="1">
    <source>
        <dbReference type="ARBA" id="ARBA00004123"/>
    </source>
</evidence>
<dbReference type="Proteomes" id="UP000838763">
    <property type="component" value="Unassembled WGS sequence"/>
</dbReference>
<dbReference type="OrthoDB" id="329139at2759"/>
<keyword evidence="6 8" id="KW-0539">Nucleus</keyword>
<comment type="function">
    <text evidence="7">Component of the EKC/KEOPS complex that is required for the formation of a threonylcarbamoyl group on adenosine at position 37 (t(6)A37) in tRNAs that read codons beginning with adenine. The complex is probably involved in the transfer of the threonylcarbamoyl moiety of threonylcarbamoyl-AMP (TC-AMP) to the N6 group of A37. CGI121 acts as an allosteric effector that regulates the t(6)A activity of the complex. The EKC/KEOPS complex also promotes both telomere uncapping and telomere elongation. The complex is required for efficient recruitment of transcriptional coactivators. CGI121 is not required for tRNA modification.</text>
</comment>
<comment type="caution">
    <text evidence="9">The sequence shown here is derived from an EMBL/GenBank/DDBJ whole genome shotgun (WGS) entry which is preliminary data.</text>
</comment>
<evidence type="ECO:0000256" key="6">
    <source>
        <dbReference type="ARBA" id="ARBA00023242"/>
    </source>
</evidence>
<keyword evidence="10" id="KW-1185">Reference proteome</keyword>
<dbReference type="Pfam" id="PF08617">
    <property type="entry name" value="CGI-121"/>
    <property type="match status" value="1"/>
</dbReference>
<dbReference type="GO" id="GO:0005829">
    <property type="term" value="C:cytosol"/>
    <property type="evidence" value="ECO:0007669"/>
    <property type="project" value="TreeGrafter"/>
</dbReference>
<name>A0A9P1H7V2_9PEZI</name>
<dbReference type="PANTHER" id="PTHR15840:SF10">
    <property type="entry name" value="EKC_KEOPS COMPLEX SUBUNIT TPRKB"/>
    <property type="match status" value="1"/>
</dbReference>
<dbReference type="EMBL" id="CALLCH030000018">
    <property type="protein sequence ID" value="CAI4218449.1"/>
    <property type="molecule type" value="Genomic_DNA"/>
</dbReference>
<evidence type="ECO:0000256" key="7">
    <source>
        <dbReference type="ARBA" id="ARBA00025043"/>
    </source>
</evidence>
<evidence type="ECO:0000256" key="3">
    <source>
        <dbReference type="ARBA" id="ARBA00015316"/>
    </source>
</evidence>
<reference evidence="9" key="1">
    <citation type="submission" date="2022-11" db="EMBL/GenBank/DDBJ databases">
        <authorList>
            <person name="Scott C."/>
            <person name="Bruce N."/>
        </authorList>
    </citation>
    <scope>NUCLEOTIDE SEQUENCE</scope>
</reference>
<gene>
    <name evidence="9" type="ORF">PPNO1_LOCUS8031</name>
</gene>
<dbReference type="GO" id="GO:0002949">
    <property type="term" value="P:tRNA threonylcarbamoyladenosine modification"/>
    <property type="evidence" value="ECO:0007669"/>
    <property type="project" value="TreeGrafter"/>
</dbReference>
<evidence type="ECO:0000256" key="8">
    <source>
        <dbReference type="RuleBase" id="RU004398"/>
    </source>
</evidence>
<dbReference type="Gene3D" id="3.30.2380.10">
    <property type="entry name" value="CGI121/TPRKB"/>
    <property type="match status" value="1"/>
</dbReference>
<organism evidence="9 10">
    <name type="scientific">Parascedosporium putredinis</name>
    <dbReference type="NCBI Taxonomy" id="1442378"/>
    <lineage>
        <taxon>Eukaryota</taxon>
        <taxon>Fungi</taxon>
        <taxon>Dikarya</taxon>
        <taxon>Ascomycota</taxon>
        <taxon>Pezizomycotina</taxon>
        <taxon>Sordariomycetes</taxon>
        <taxon>Hypocreomycetidae</taxon>
        <taxon>Microascales</taxon>
        <taxon>Microascaceae</taxon>
        <taxon>Parascedosporium</taxon>
    </lineage>
</organism>
<dbReference type="InterPro" id="IPR036504">
    <property type="entry name" value="CGI121/TPRKB_sf"/>
</dbReference>
<dbReference type="SUPFAM" id="SSF143870">
    <property type="entry name" value="PF0523-like"/>
    <property type="match status" value="1"/>
</dbReference>
<evidence type="ECO:0000313" key="9">
    <source>
        <dbReference type="EMBL" id="CAI4218449.1"/>
    </source>
</evidence>
<dbReference type="AlphaFoldDB" id="A0A9P1H7V2"/>
<accession>A0A9P1H7V2</accession>
<evidence type="ECO:0000256" key="5">
    <source>
        <dbReference type="ARBA" id="ARBA00022694"/>
    </source>
</evidence>
<dbReference type="GO" id="GO:0005634">
    <property type="term" value="C:nucleus"/>
    <property type="evidence" value="ECO:0007669"/>
    <property type="project" value="UniProtKB-SubCell"/>
</dbReference>
<protein>
    <recommendedName>
        <fullName evidence="4">EKC/KEOPS complex subunit CGI121</fullName>
    </recommendedName>
    <alternativeName>
        <fullName evidence="3">EKC/KEOPS complex subunit cgi121</fullName>
    </alternativeName>
</protein>
<evidence type="ECO:0000313" key="10">
    <source>
        <dbReference type="Proteomes" id="UP000838763"/>
    </source>
</evidence>
<sequence>MKRKSPTSAMETLTLEHLPVDYAVHLALFKNVKNAAFLHAQLLARNPEFEYAFIDASIVVSRRQVLAVAHKSINALLNDSLRTPNVHSEIVVNLNPPPMQITESYRRFGLNPPTKDVLVLKVTHPKAPVQLSASDVWEHLSTHVDGESVPATDENIASVTDWTKVRKYYKLNGIGWLDKMPEPEKKAEAEVLVLGSIALRGV</sequence>
<evidence type="ECO:0000256" key="4">
    <source>
        <dbReference type="ARBA" id="ARBA00016009"/>
    </source>
</evidence>
<proteinExistence type="inferred from homology"/>
<dbReference type="PANTHER" id="PTHR15840">
    <property type="entry name" value="CGI-121 FAMILY MEMBER"/>
    <property type="match status" value="1"/>
</dbReference>
<dbReference type="InterPro" id="IPR013926">
    <property type="entry name" value="CGI121/TPRKB"/>
</dbReference>
<keyword evidence="5" id="KW-0819">tRNA processing</keyword>